<dbReference type="Proteomes" id="UP000095283">
    <property type="component" value="Unplaced"/>
</dbReference>
<protein>
    <submittedName>
        <fullName evidence="2">RRM domain-containing protein</fullName>
    </submittedName>
</protein>
<reference evidence="2" key="1">
    <citation type="submission" date="2016-11" db="UniProtKB">
        <authorList>
            <consortium name="WormBaseParasite"/>
        </authorList>
    </citation>
    <scope>IDENTIFICATION</scope>
</reference>
<organism evidence="1 2">
    <name type="scientific">Heterorhabditis bacteriophora</name>
    <name type="common">Entomopathogenic nematode worm</name>
    <dbReference type="NCBI Taxonomy" id="37862"/>
    <lineage>
        <taxon>Eukaryota</taxon>
        <taxon>Metazoa</taxon>
        <taxon>Ecdysozoa</taxon>
        <taxon>Nematoda</taxon>
        <taxon>Chromadorea</taxon>
        <taxon>Rhabditida</taxon>
        <taxon>Rhabditina</taxon>
        <taxon>Rhabditomorpha</taxon>
        <taxon>Strongyloidea</taxon>
        <taxon>Heterorhabditidae</taxon>
        <taxon>Heterorhabditis</taxon>
    </lineage>
</organism>
<dbReference type="WBParaSite" id="Hba_19312">
    <property type="protein sequence ID" value="Hba_19312"/>
    <property type="gene ID" value="Hba_19312"/>
</dbReference>
<keyword evidence="1" id="KW-1185">Reference proteome</keyword>
<dbReference type="AlphaFoldDB" id="A0A1I7XP51"/>
<evidence type="ECO:0000313" key="1">
    <source>
        <dbReference type="Proteomes" id="UP000095283"/>
    </source>
</evidence>
<evidence type="ECO:0000313" key="2">
    <source>
        <dbReference type="WBParaSite" id="Hba_19312"/>
    </source>
</evidence>
<name>A0A1I7XP51_HETBA</name>
<accession>A0A1I7XP51</accession>
<sequence length="156" mass="17638">MHNMYCLLTYYSSQSIIHNFAVIRMIPGGLSENRLSGLMRAFGLDVVFTDDLVNVHHIFFKNPNDNMTETIQVRTNNVSVASVSTTPCLHEIEKTNSINKENMSQSIEDLSHPLLTLMDMIEARLAERQCSNSQINPPSPKTTNRYSGIVVFAYQL</sequence>
<proteinExistence type="predicted"/>